<gene>
    <name evidence="10" type="ORF">CcCBS67573_g07624</name>
</gene>
<sequence length="949" mass="106985">MGCVQSETMVQTQRSRQIDRMIQKQLEDEEKQQTVKLLLLGAGEVGKSTVLKQMRLIYNVQFTPEEITSFKVTMRNNLLDCTQSLIEAMYLLKIPFGFIPPTREAEGHLSELDPIPQHSNPELGVTPTHVNDESLRESAVTAVSNGKLKSLSAQKLEASGGGGGSRRESTVVSGHSPQAHKKDDPIAKLAEIEYDKAGGEDGQECAVADAARDILSVEISDDFGSTEMTGSTEKAIRLIWNDSGIQYCFSRSAEFQLMDSCKYLMDNLERICDLKFIPTETDILNARIMTVTVTETKFFIEKTLYRVFDVGGQRSERKKWASYFEDVTAVIYLCAISSYDQTCGEDETVNRMTESLTLFTAICNHPLFKTTGMIVFLNKIDIFKEKLNSILISDYFPEFTGENSYENGYTYFIKQFKKVNKYPDRKIYFHLTWATDTHQIRTIFDTVHDVIIRLNLKEIDFALRISKTELSNIERPRESAAATSNSPAALQVLTIYLRVYNLGIGFSLPQKKEESSHESAAGADVASAKREDGPVVLVPIKLDFDVDTHGFRLKDQFCWNLNETLVSPLLYAQQLVSDFRLPPAAVEEISKAIKDQTEEFYDHTYIRPPIGSQGLEPPLVPLPPIQSLSNRKQLSSETPAVHLDDHPNLRVSLKIDVSIGTITVMDNVEWDLNCSRNSPEDFALVMCCELGLTPEFRVAIAHQLRDQIHMYHKTLFALEHPFDDSQIDDEDLWFNHFLPPVETAERKPENRAFYTPTLLTGAMPSQAPTSLDDKPNATTARRRRAGATNRARGRTALPEREVTRLWMSALPIWRNGVKRGTMPRGVPAQMQATATTGLLPRRRTRQDTALEVMEEETDALMGGVTLIESLGMKRQEKWKAWACQNCRATITKTELIRRGPEGASTLCEACGLHFSKTGEMRSHASASEPETITKNWYQYPKIVDAHRDD</sequence>
<protein>
    <recommendedName>
        <fullName evidence="9">GATA-type domain-containing protein</fullName>
    </recommendedName>
</protein>
<evidence type="ECO:0000256" key="2">
    <source>
        <dbReference type="ARBA" id="ARBA00022741"/>
    </source>
</evidence>
<dbReference type="Pfam" id="PF04855">
    <property type="entry name" value="SNF5"/>
    <property type="match status" value="1"/>
</dbReference>
<dbReference type="Proteomes" id="UP000320333">
    <property type="component" value="Unassembled WGS sequence"/>
</dbReference>
<dbReference type="CDD" id="cd00066">
    <property type="entry name" value="G-alpha"/>
    <property type="match status" value="1"/>
</dbReference>
<dbReference type="GO" id="GO:0005525">
    <property type="term" value="F:GTP binding"/>
    <property type="evidence" value="ECO:0007669"/>
    <property type="project" value="UniProtKB-KW"/>
</dbReference>
<dbReference type="InterPro" id="IPR011025">
    <property type="entry name" value="GproteinA_insert"/>
</dbReference>
<organism evidence="10 11">
    <name type="scientific">Chytriomyces confervae</name>
    <dbReference type="NCBI Taxonomy" id="246404"/>
    <lineage>
        <taxon>Eukaryota</taxon>
        <taxon>Fungi</taxon>
        <taxon>Fungi incertae sedis</taxon>
        <taxon>Chytridiomycota</taxon>
        <taxon>Chytridiomycota incertae sedis</taxon>
        <taxon>Chytridiomycetes</taxon>
        <taxon>Chytridiales</taxon>
        <taxon>Chytriomycetaceae</taxon>
        <taxon>Chytriomyces</taxon>
    </lineage>
</organism>
<feature type="binding site" evidence="6">
    <location>
        <begin position="378"/>
        <end position="381"/>
    </location>
    <ligand>
        <name>GTP</name>
        <dbReference type="ChEBI" id="CHEBI:37565"/>
    </ligand>
</feature>
<evidence type="ECO:0000256" key="6">
    <source>
        <dbReference type="PIRSR" id="PIRSR601019-1"/>
    </source>
</evidence>
<feature type="domain" description="GATA-type" evidence="9">
    <location>
        <begin position="877"/>
        <end position="930"/>
    </location>
</feature>
<dbReference type="SUPFAM" id="SSF52540">
    <property type="entry name" value="P-loop containing nucleoside triphosphate hydrolases"/>
    <property type="match status" value="1"/>
</dbReference>
<feature type="compositionally biased region" description="Low complexity" evidence="8">
    <location>
        <begin position="786"/>
        <end position="796"/>
    </location>
</feature>
<feature type="binding site" evidence="6">
    <location>
        <position position="434"/>
    </location>
    <ligand>
        <name>GTP</name>
        <dbReference type="ChEBI" id="CHEBI:37565"/>
    </ligand>
</feature>
<dbReference type="SUPFAM" id="SSF57716">
    <property type="entry name" value="Glucocorticoid receptor-like (DNA-binding domain)"/>
    <property type="match status" value="1"/>
</dbReference>
<name>A0A507ET33_9FUNG</name>
<dbReference type="GO" id="GO:0000228">
    <property type="term" value="C:nuclear chromosome"/>
    <property type="evidence" value="ECO:0007669"/>
    <property type="project" value="InterPro"/>
</dbReference>
<keyword evidence="2 6" id="KW-0547">Nucleotide-binding</keyword>
<dbReference type="GO" id="GO:0006355">
    <property type="term" value="P:regulation of DNA-templated transcription"/>
    <property type="evidence" value="ECO:0007669"/>
    <property type="project" value="InterPro"/>
</dbReference>
<dbReference type="GO" id="GO:0006338">
    <property type="term" value="P:chromatin remodeling"/>
    <property type="evidence" value="ECO:0007669"/>
    <property type="project" value="InterPro"/>
</dbReference>
<dbReference type="Gene3D" id="1.10.400.10">
    <property type="entry name" value="GI Alpha 1, domain 2-like"/>
    <property type="match status" value="2"/>
</dbReference>
<dbReference type="OrthoDB" id="515064at2759"/>
<comment type="caution">
    <text evidence="10">The sequence shown here is derived from an EMBL/GenBank/DDBJ whole genome shotgun (WGS) entry which is preliminary data.</text>
</comment>
<dbReference type="GO" id="GO:0008270">
    <property type="term" value="F:zinc ion binding"/>
    <property type="evidence" value="ECO:0007669"/>
    <property type="project" value="InterPro"/>
</dbReference>
<keyword evidence="11" id="KW-1185">Reference proteome</keyword>
<dbReference type="PANTHER" id="PTHR10218:SF360">
    <property type="entry name" value="GUANINE NUCLEOTIDE-BINDING PROTEIN SUBUNIT ALPHA HOMOLOG"/>
    <property type="match status" value="1"/>
</dbReference>
<dbReference type="Pfam" id="PF00503">
    <property type="entry name" value="G-alpha"/>
    <property type="match status" value="1"/>
</dbReference>
<evidence type="ECO:0000313" key="11">
    <source>
        <dbReference type="Proteomes" id="UP000320333"/>
    </source>
</evidence>
<dbReference type="AlphaFoldDB" id="A0A507ET33"/>
<dbReference type="InterPro" id="IPR000679">
    <property type="entry name" value="Znf_GATA"/>
</dbReference>
<dbReference type="PANTHER" id="PTHR10218">
    <property type="entry name" value="GTP-BINDING PROTEIN ALPHA SUBUNIT"/>
    <property type="match status" value="1"/>
</dbReference>
<dbReference type="GO" id="GO:0003924">
    <property type="term" value="F:GTPase activity"/>
    <property type="evidence" value="ECO:0007669"/>
    <property type="project" value="InterPro"/>
</dbReference>
<dbReference type="GO" id="GO:0007188">
    <property type="term" value="P:adenylate cyclase-modulating G protein-coupled receptor signaling pathway"/>
    <property type="evidence" value="ECO:0007669"/>
    <property type="project" value="TreeGrafter"/>
</dbReference>
<dbReference type="SUPFAM" id="SSF47895">
    <property type="entry name" value="Transducin (alpha subunit), insertion domain"/>
    <property type="match status" value="1"/>
</dbReference>
<proteinExistence type="predicted"/>
<dbReference type="PRINTS" id="PR00318">
    <property type="entry name" value="GPROTEINA"/>
</dbReference>
<dbReference type="InterPro" id="IPR006939">
    <property type="entry name" value="SNF5"/>
</dbReference>
<evidence type="ECO:0000313" key="10">
    <source>
        <dbReference type="EMBL" id="TPX67034.1"/>
    </source>
</evidence>
<dbReference type="PROSITE" id="PS51882">
    <property type="entry name" value="G_ALPHA"/>
    <property type="match status" value="1"/>
</dbReference>
<dbReference type="GO" id="GO:0001664">
    <property type="term" value="F:G protein-coupled receptor binding"/>
    <property type="evidence" value="ECO:0007669"/>
    <property type="project" value="TreeGrafter"/>
</dbReference>
<evidence type="ECO:0000256" key="8">
    <source>
        <dbReference type="SAM" id="MobiDB-lite"/>
    </source>
</evidence>
<evidence type="ECO:0000256" key="4">
    <source>
        <dbReference type="ARBA" id="ARBA00023134"/>
    </source>
</evidence>
<keyword evidence="4 6" id="KW-0342">GTP-binding</keyword>
<dbReference type="GO" id="GO:0005834">
    <property type="term" value="C:heterotrimeric G-protein complex"/>
    <property type="evidence" value="ECO:0007669"/>
    <property type="project" value="TreeGrafter"/>
</dbReference>
<feature type="region of interest" description="Disordered" evidence="8">
    <location>
        <begin position="153"/>
        <end position="182"/>
    </location>
</feature>
<feature type="binding site" evidence="6">
    <location>
        <begin position="309"/>
        <end position="313"/>
    </location>
    <ligand>
        <name>GTP</name>
        <dbReference type="ChEBI" id="CHEBI:37565"/>
    </ligand>
</feature>
<reference evidence="10 11" key="1">
    <citation type="journal article" date="2019" name="Sci. Rep.">
        <title>Comparative genomics of chytrid fungi reveal insights into the obligate biotrophic and pathogenic lifestyle of Synchytrium endobioticum.</title>
        <authorList>
            <person name="van de Vossenberg B.T.L.H."/>
            <person name="Warris S."/>
            <person name="Nguyen H.D.T."/>
            <person name="van Gent-Pelzer M.P.E."/>
            <person name="Joly D.L."/>
            <person name="van de Geest H.C."/>
            <person name="Bonants P.J.M."/>
            <person name="Smith D.S."/>
            <person name="Levesque C.A."/>
            <person name="van der Lee T.A.J."/>
        </authorList>
    </citation>
    <scope>NUCLEOTIDE SEQUENCE [LARGE SCALE GENOMIC DNA]</scope>
    <source>
        <strain evidence="10 11">CBS 675.73</strain>
    </source>
</reference>
<dbReference type="EMBL" id="QEAP01000414">
    <property type="protein sequence ID" value="TPX67034.1"/>
    <property type="molecule type" value="Genomic_DNA"/>
</dbReference>
<accession>A0A507ET33</accession>
<feature type="binding site" evidence="6">
    <location>
        <begin position="284"/>
        <end position="290"/>
    </location>
    <ligand>
        <name>GTP</name>
        <dbReference type="ChEBI" id="CHEBI:37565"/>
    </ligand>
</feature>
<dbReference type="GO" id="GO:0005737">
    <property type="term" value="C:cytoplasm"/>
    <property type="evidence" value="ECO:0007669"/>
    <property type="project" value="TreeGrafter"/>
</dbReference>
<evidence type="ECO:0000256" key="1">
    <source>
        <dbReference type="ARBA" id="ARBA00022723"/>
    </source>
</evidence>
<dbReference type="GO" id="GO:0031683">
    <property type="term" value="F:G-protein beta/gamma-subunit complex binding"/>
    <property type="evidence" value="ECO:0007669"/>
    <property type="project" value="InterPro"/>
</dbReference>
<dbReference type="FunFam" id="3.40.50.300:FF:002307">
    <property type="entry name" value="Guanine nucleotide-binding protein G(k) subunit alpha"/>
    <property type="match status" value="1"/>
</dbReference>
<feature type="binding site" evidence="6">
    <location>
        <begin position="259"/>
        <end position="260"/>
    </location>
    <ligand>
        <name>GTP</name>
        <dbReference type="ChEBI" id="CHEBI:37565"/>
    </ligand>
</feature>
<dbReference type="Gene3D" id="3.30.50.10">
    <property type="entry name" value="Erythroid Transcription Factor GATA-1, subunit A"/>
    <property type="match status" value="1"/>
</dbReference>
<keyword evidence="5" id="KW-0807">Transducer</keyword>
<feature type="binding site" evidence="7">
    <location>
        <position position="290"/>
    </location>
    <ligand>
        <name>Mg(2+)</name>
        <dbReference type="ChEBI" id="CHEBI:18420"/>
    </ligand>
</feature>
<dbReference type="InterPro" id="IPR001019">
    <property type="entry name" value="Gprotein_alpha_su"/>
</dbReference>
<dbReference type="GO" id="GO:0043565">
    <property type="term" value="F:sequence-specific DNA binding"/>
    <property type="evidence" value="ECO:0007669"/>
    <property type="project" value="InterPro"/>
</dbReference>
<keyword evidence="3 7" id="KW-0460">Magnesium</keyword>
<dbReference type="CDD" id="cd00202">
    <property type="entry name" value="ZnF_GATA"/>
    <property type="match status" value="1"/>
</dbReference>
<dbReference type="SMART" id="SM00401">
    <property type="entry name" value="ZnF_GATA"/>
    <property type="match status" value="1"/>
</dbReference>
<feature type="region of interest" description="Disordered" evidence="8">
    <location>
        <begin position="763"/>
        <end position="796"/>
    </location>
</feature>
<dbReference type="STRING" id="246404.A0A507ET33"/>
<evidence type="ECO:0000256" key="7">
    <source>
        <dbReference type="PIRSR" id="PIRSR601019-2"/>
    </source>
</evidence>
<dbReference type="SMART" id="SM00275">
    <property type="entry name" value="G_alpha"/>
    <property type="match status" value="1"/>
</dbReference>
<dbReference type="InterPro" id="IPR027417">
    <property type="entry name" value="P-loop_NTPase"/>
</dbReference>
<evidence type="ECO:0000256" key="5">
    <source>
        <dbReference type="ARBA" id="ARBA00023224"/>
    </source>
</evidence>
<dbReference type="Gene3D" id="3.40.50.300">
    <property type="entry name" value="P-loop containing nucleotide triphosphate hydrolases"/>
    <property type="match status" value="2"/>
</dbReference>
<dbReference type="Pfam" id="PF00320">
    <property type="entry name" value="GATA"/>
    <property type="match status" value="1"/>
</dbReference>
<evidence type="ECO:0000256" key="3">
    <source>
        <dbReference type="ARBA" id="ARBA00022842"/>
    </source>
</evidence>
<dbReference type="InterPro" id="IPR013088">
    <property type="entry name" value="Znf_NHR/GATA"/>
</dbReference>
<evidence type="ECO:0000259" key="9">
    <source>
        <dbReference type="SMART" id="SM00401"/>
    </source>
</evidence>
<keyword evidence="1 7" id="KW-0479">Metal-binding</keyword>